<comment type="caution">
    <text evidence="5">The sequence shown here is derived from an EMBL/GenBank/DDBJ whole genome shotgun (WGS) entry which is preliminary data.</text>
</comment>
<evidence type="ECO:0000259" key="4">
    <source>
        <dbReference type="PROSITE" id="PS50011"/>
    </source>
</evidence>
<feature type="transmembrane region" description="Helical" evidence="3">
    <location>
        <begin position="1207"/>
        <end position="1228"/>
    </location>
</feature>
<dbReference type="OrthoDB" id="626167at2759"/>
<dbReference type="EMBL" id="MNUE01000028">
    <property type="protein sequence ID" value="OJD33664.1"/>
    <property type="molecule type" value="Genomic_DNA"/>
</dbReference>
<dbReference type="RefSeq" id="XP_020129924.1">
    <property type="nucleotide sequence ID" value="XM_020273703.1"/>
</dbReference>
<gene>
    <name evidence="5" type="ORF">BKCO1_2800053</name>
</gene>
<dbReference type="Pfam" id="PF00069">
    <property type="entry name" value="Pkinase"/>
    <property type="match status" value="1"/>
</dbReference>
<dbReference type="InterPro" id="IPR008271">
    <property type="entry name" value="Ser/Thr_kinase_AS"/>
</dbReference>
<reference evidence="5 6" key="1">
    <citation type="submission" date="2016-10" db="EMBL/GenBank/DDBJ databases">
        <title>Proteomics and genomics reveal pathogen-plant mechanisms compatible with a hemibiotrophic lifestyle of Diplodia corticola.</title>
        <authorList>
            <person name="Fernandes I."/>
            <person name="De Jonge R."/>
            <person name="Van De Peer Y."/>
            <person name="Devreese B."/>
            <person name="Alves A."/>
            <person name="Esteves A.C."/>
        </authorList>
    </citation>
    <scope>NUCLEOTIDE SEQUENCE [LARGE SCALE GENOMIC DNA]</scope>
    <source>
        <strain evidence="5 6">CBS 112549</strain>
    </source>
</reference>
<feature type="transmembrane region" description="Helical" evidence="3">
    <location>
        <begin position="932"/>
        <end position="953"/>
    </location>
</feature>
<dbReference type="PROSITE" id="PS00108">
    <property type="entry name" value="PROTEIN_KINASE_ST"/>
    <property type="match status" value="1"/>
</dbReference>
<feature type="transmembrane region" description="Helical" evidence="3">
    <location>
        <begin position="438"/>
        <end position="461"/>
    </location>
</feature>
<dbReference type="SMART" id="SM00220">
    <property type="entry name" value="S_TKc"/>
    <property type="match status" value="1"/>
</dbReference>
<keyword evidence="3" id="KW-0812">Transmembrane</keyword>
<evidence type="ECO:0000313" key="5">
    <source>
        <dbReference type="EMBL" id="OJD33664.1"/>
    </source>
</evidence>
<keyword evidence="1" id="KW-0547">Nucleotide-binding</keyword>
<feature type="transmembrane region" description="Helical" evidence="3">
    <location>
        <begin position="996"/>
        <end position="1018"/>
    </location>
</feature>
<keyword evidence="5" id="KW-0808">Transferase</keyword>
<feature type="transmembrane region" description="Helical" evidence="3">
    <location>
        <begin position="959"/>
        <end position="984"/>
    </location>
</feature>
<feature type="transmembrane region" description="Helical" evidence="3">
    <location>
        <begin position="1180"/>
        <end position="1201"/>
    </location>
</feature>
<name>A0A1J9QZ41_9PEZI</name>
<sequence>MDPEVGLQDRRSRYQTLSSIGLYKPSDPLRLFSDVRNLLRESQIEGPVLVRLSREFSTDLGEGRTCRISAVSGALRDLTHDESARQTEHLQKGLENLSKIAVKKAQLDTPLSQSRESSAGSHTSTIGFGKQLHYIRQEIVVLSHPRVRHHPNIVKLIGWALDLDALETFNPKDYREPIIPLLLLERAEFDFETFIKRSKHDPNRFDMYRHLCLDVGRGLHALHRADIIHGDMKLRNILVSKQHDKWTAKICDFSHSSLKMAVGDGDGEPTEYTGTKGWTPLPGSSRVIKGDMVSCDIFSYGLVVWCVFMERSDTFLADRRFQIREEDIYRKAKDDLTKKAKPNSNAYAQDQDMSLNRILNVLVSSVHHDPLLWEKHPWVYFDCDRFPSIDIIVDEPTLLMKLASSTSRLVDLWSHQWKTTTSRVRKVWELLTSVLHGFFSALSQGVLALFGLALVCILLIVRRITIRSMSRTKSERQIACEKLCAELSSSLGIRRINAEELDILNHPSGRHYDLSPLLWNWTLARSDAQLYAIARLRSRFLPCCWDKVRLASALDTTNLVEGVFYRDLDSSITAWLCRGELGKSEIDGMTLARMPWVLRMTPRKASNLMILLEKGLRVDRIYAGSTETILYSILHSIGSSEDEQLPTLFEILLGRSREDESFKWFMTGQGLGDRFGESTSSDDSGFQTTALHESVKAGCHVAVGILIQAGFNTRAMDSENKTAYARALEIRRRTINEDARSLSLENDKIIGLLDKFEQDQREDDAEFEVPAGWDVFDLPHPDRRVYRDRHFNSLTLQTPCFSFFRNRRLALGFGELIYHLDLLSFLPQNQYRTKQYAHRYTEQWYRDDIKDTRLKLRAVLEPVKQQPHYRRLRRNAFHFSSVEGLLGESTHLLNPPPPFHQASPSRQADLTTPTVLFYLQYSILGARSFERGFYLTGKAYSDILLLAIPFALATQPAGWSPWIGTCCALASLIPLCGLFSVSVSRLRHFGDHMGNMAVGTTSLVELFLLGMLWIAHGIQHRQSWLFEVPTTIQVSLTFVGSLITILPSTIRMAGGFYNTLDIAVTVTRGAGVFGICISLLAHYFELHSHADFYVSEEPDEDDGANLEPGLRVAFASALLSGIATAFCSNALLQNLVHLPTGAMAPLTLFCVPIIPRLSTTLSLLSQSYSGQSAQASHSALAANSHMLLVVVPMLNLLSWAMEWDATIIFNTFQVTIIFVVTWVISVATQERRADYLRGSVLIALYHVSSLTYFLYSSREV</sequence>
<dbReference type="GO" id="GO:0097527">
    <property type="term" value="P:necroptotic signaling pathway"/>
    <property type="evidence" value="ECO:0007669"/>
    <property type="project" value="TreeGrafter"/>
</dbReference>
<dbReference type="InterPro" id="IPR011009">
    <property type="entry name" value="Kinase-like_dom_sf"/>
</dbReference>
<dbReference type="Proteomes" id="UP000183809">
    <property type="component" value="Unassembled WGS sequence"/>
</dbReference>
<accession>A0A1J9QZ41</accession>
<dbReference type="PANTHER" id="PTHR44329">
    <property type="entry name" value="SERINE/THREONINE-PROTEIN KINASE TNNI3K-RELATED"/>
    <property type="match status" value="1"/>
</dbReference>
<dbReference type="GeneID" id="31013964"/>
<dbReference type="PROSITE" id="PS50011">
    <property type="entry name" value="PROTEIN_KINASE_DOM"/>
    <property type="match status" value="1"/>
</dbReference>
<keyword evidence="6" id="KW-1185">Reference proteome</keyword>
<feature type="transmembrane region" description="Helical" evidence="3">
    <location>
        <begin position="1112"/>
        <end position="1132"/>
    </location>
</feature>
<dbReference type="SUPFAM" id="SSF56112">
    <property type="entry name" value="Protein kinase-like (PK-like)"/>
    <property type="match status" value="1"/>
</dbReference>
<evidence type="ECO:0000256" key="1">
    <source>
        <dbReference type="ARBA" id="ARBA00022741"/>
    </source>
</evidence>
<dbReference type="STRING" id="236234.A0A1J9QZ41"/>
<keyword evidence="3" id="KW-0472">Membrane</keyword>
<evidence type="ECO:0000256" key="3">
    <source>
        <dbReference type="SAM" id="Phobius"/>
    </source>
</evidence>
<protein>
    <submittedName>
        <fullName evidence="5">Serine threonine protein kinase</fullName>
    </submittedName>
</protein>
<dbReference type="GO" id="GO:0004672">
    <property type="term" value="F:protein kinase activity"/>
    <property type="evidence" value="ECO:0007669"/>
    <property type="project" value="InterPro"/>
</dbReference>
<feature type="transmembrane region" description="Helical" evidence="3">
    <location>
        <begin position="1235"/>
        <end position="1255"/>
    </location>
</feature>
<feature type="transmembrane region" description="Helical" evidence="3">
    <location>
        <begin position="1030"/>
        <end position="1050"/>
    </location>
</feature>
<dbReference type="InterPro" id="IPR000719">
    <property type="entry name" value="Prot_kinase_dom"/>
</dbReference>
<dbReference type="Gene3D" id="1.10.510.10">
    <property type="entry name" value="Transferase(Phosphotransferase) domain 1"/>
    <property type="match status" value="1"/>
</dbReference>
<dbReference type="AlphaFoldDB" id="A0A1J9QZ41"/>
<evidence type="ECO:0000256" key="2">
    <source>
        <dbReference type="ARBA" id="ARBA00022840"/>
    </source>
</evidence>
<evidence type="ECO:0000313" key="6">
    <source>
        <dbReference type="Proteomes" id="UP000183809"/>
    </source>
</evidence>
<dbReference type="GO" id="GO:0005524">
    <property type="term" value="F:ATP binding"/>
    <property type="evidence" value="ECO:0007669"/>
    <property type="project" value="UniProtKB-KW"/>
</dbReference>
<proteinExistence type="predicted"/>
<dbReference type="PANTHER" id="PTHR44329:SF298">
    <property type="entry name" value="MIXED LINEAGE KINASE DOMAIN-LIKE PROTEIN"/>
    <property type="match status" value="1"/>
</dbReference>
<keyword evidence="2" id="KW-0067">ATP-binding</keyword>
<feature type="domain" description="Protein kinase" evidence="4">
    <location>
        <begin position="54"/>
        <end position="439"/>
    </location>
</feature>
<organism evidence="5 6">
    <name type="scientific">Diplodia corticola</name>
    <dbReference type="NCBI Taxonomy" id="236234"/>
    <lineage>
        <taxon>Eukaryota</taxon>
        <taxon>Fungi</taxon>
        <taxon>Dikarya</taxon>
        <taxon>Ascomycota</taxon>
        <taxon>Pezizomycotina</taxon>
        <taxon>Dothideomycetes</taxon>
        <taxon>Dothideomycetes incertae sedis</taxon>
        <taxon>Botryosphaeriales</taxon>
        <taxon>Botryosphaeriaceae</taxon>
        <taxon>Diplodia</taxon>
    </lineage>
</organism>
<keyword evidence="5" id="KW-0418">Kinase</keyword>
<feature type="transmembrane region" description="Helical" evidence="3">
    <location>
        <begin position="1062"/>
        <end position="1084"/>
    </location>
</feature>
<dbReference type="InterPro" id="IPR051681">
    <property type="entry name" value="Ser/Thr_Kinases-Pseudokinases"/>
</dbReference>
<keyword evidence="3" id="KW-1133">Transmembrane helix</keyword>